<evidence type="ECO:0000259" key="3">
    <source>
        <dbReference type="PROSITE" id="PS50041"/>
    </source>
</evidence>
<dbReference type="GeneID" id="104922235"/>
<dbReference type="InterPro" id="IPR033989">
    <property type="entry name" value="CD209-like_CTLD"/>
</dbReference>
<evidence type="ECO:0000256" key="2">
    <source>
        <dbReference type="SAM" id="SignalP"/>
    </source>
</evidence>
<dbReference type="InterPro" id="IPR001304">
    <property type="entry name" value="C-type_lectin-like"/>
</dbReference>
<feature type="signal peptide" evidence="2">
    <location>
        <begin position="1"/>
        <end position="31"/>
    </location>
</feature>
<feature type="domain" description="C-type lectin" evidence="3">
    <location>
        <begin position="84"/>
        <end position="208"/>
    </location>
</feature>
<dbReference type="RefSeq" id="NP_001290275.1">
    <property type="nucleotide sequence ID" value="NM_001303346.2"/>
</dbReference>
<sequence length="215" mass="24324">MMNLIKKKGALGIRGHAVLFVFISLMVSVAADSAEGQESYLKLRLDLLKKSYSKLCSEYTNLAQNCSVPVPNCYECPDDKWLLVGDQCLLLETDRNDWLNSSKKCEEMGAHLAILTTTEQHEAVEKEGRMLGGLYTFYWMGLTDIEKEGEWKWVDNSIVKNTHWKVGTSEPDNNQSGGEEGEDCAVVDSYTQSWYDVPCSYLYPRICQVNAKLLK</sequence>
<dbReference type="CDD" id="cd03590">
    <property type="entry name" value="CLECT_DC-SIGN_like"/>
    <property type="match status" value="1"/>
</dbReference>
<dbReference type="SUPFAM" id="SSF56436">
    <property type="entry name" value="C-type lectin-like"/>
    <property type="match status" value="1"/>
</dbReference>
<evidence type="ECO:0000313" key="4">
    <source>
        <dbReference type="EMBL" id="ADG65151.1"/>
    </source>
</evidence>
<dbReference type="Pfam" id="PF00059">
    <property type="entry name" value="Lectin_C"/>
    <property type="match status" value="1"/>
</dbReference>
<dbReference type="EMBL" id="GQ265786">
    <property type="protein sequence ID" value="ADG85003.1"/>
    <property type="molecule type" value="Genomic_DNA"/>
</dbReference>
<dbReference type="SMART" id="SM00034">
    <property type="entry name" value="CLECT"/>
    <property type="match status" value="1"/>
</dbReference>
<feature type="chain" id="PRO_5010835584" evidence="2">
    <location>
        <begin position="32"/>
        <end position="215"/>
    </location>
</feature>
<dbReference type="InterPro" id="IPR016186">
    <property type="entry name" value="C-type_lectin-like/link_sf"/>
</dbReference>
<keyword evidence="1 4" id="KW-0430">Lectin</keyword>
<evidence type="ECO:0000313" key="5">
    <source>
        <dbReference type="EMBL" id="ADG85003.1"/>
    </source>
</evidence>
<dbReference type="PROSITE" id="PS50041">
    <property type="entry name" value="C_TYPE_LECTIN_2"/>
    <property type="match status" value="1"/>
</dbReference>
<dbReference type="EMBL" id="GQ302717">
    <property type="protein sequence ID" value="ADG65151.1"/>
    <property type="molecule type" value="mRNA"/>
</dbReference>
<evidence type="ECO:0000256" key="1">
    <source>
        <dbReference type="ARBA" id="ARBA00022734"/>
    </source>
</evidence>
<name>K7N878_LARCR</name>
<proteinExistence type="evidence at transcript level"/>
<dbReference type="InterPro" id="IPR016187">
    <property type="entry name" value="CTDL_fold"/>
</dbReference>
<dbReference type="CTD" id="104922235"/>
<keyword evidence="2" id="KW-0732">Signal</keyword>
<dbReference type="AlphaFoldDB" id="K7N878"/>
<protein>
    <submittedName>
        <fullName evidence="4">C-type lectin</fullName>
    </submittedName>
    <submittedName>
        <fullName evidence="5">DC-SIGN</fullName>
    </submittedName>
</protein>
<dbReference type="KEGG" id="lco:104922235"/>
<dbReference type="InterPro" id="IPR050111">
    <property type="entry name" value="C-type_lectin/snaclec_domain"/>
</dbReference>
<accession>K7N878</accession>
<dbReference type="OrthoDB" id="10265275at2759"/>
<reference evidence="4" key="1">
    <citation type="submission" date="2017-06" db="EMBL/GenBank/DDBJ databases">
        <title>Identification and functional characterization of a novel C-type lectin in large yellow croaker Pseudosciaena crocea.</title>
        <authorList>
            <person name="Chen Y."/>
            <person name="Ao J."/>
            <person name="Chen X."/>
        </authorList>
    </citation>
    <scope>NUCLEOTIDE SEQUENCE</scope>
</reference>
<organism evidence="4">
    <name type="scientific">Larimichthys crocea</name>
    <name type="common">Large yellow croaker</name>
    <name type="synonym">Pseudosciaena crocea</name>
    <dbReference type="NCBI Taxonomy" id="215358"/>
    <lineage>
        <taxon>Eukaryota</taxon>
        <taxon>Metazoa</taxon>
        <taxon>Chordata</taxon>
        <taxon>Craniata</taxon>
        <taxon>Vertebrata</taxon>
        <taxon>Euteleostomi</taxon>
        <taxon>Actinopterygii</taxon>
        <taxon>Neopterygii</taxon>
        <taxon>Teleostei</taxon>
        <taxon>Neoteleostei</taxon>
        <taxon>Acanthomorphata</taxon>
        <taxon>Eupercaria</taxon>
        <taxon>Sciaenidae</taxon>
        <taxon>Larimichthys</taxon>
    </lineage>
</organism>
<dbReference type="PANTHER" id="PTHR22803">
    <property type="entry name" value="MANNOSE, PHOSPHOLIPASE, LECTIN RECEPTOR RELATED"/>
    <property type="match status" value="1"/>
</dbReference>
<dbReference type="GO" id="GO:0030246">
    <property type="term" value="F:carbohydrate binding"/>
    <property type="evidence" value="ECO:0007669"/>
    <property type="project" value="UniProtKB-KW"/>
</dbReference>
<dbReference type="Gene3D" id="3.10.100.10">
    <property type="entry name" value="Mannose-Binding Protein A, subunit A"/>
    <property type="match status" value="1"/>
</dbReference>